<organism evidence="5 6">
    <name type="scientific">Anaeramoeba flamelloides</name>
    <dbReference type="NCBI Taxonomy" id="1746091"/>
    <lineage>
        <taxon>Eukaryota</taxon>
        <taxon>Metamonada</taxon>
        <taxon>Anaeramoebidae</taxon>
        <taxon>Anaeramoeba</taxon>
    </lineage>
</organism>
<dbReference type="PROSITE" id="PS50303">
    <property type="entry name" value="PUM_HD"/>
    <property type="match status" value="1"/>
</dbReference>
<feature type="repeat" description="Pumilio" evidence="2">
    <location>
        <begin position="417"/>
        <end position="453"/>
    </location>
</feature>
<feature type="compositionally biased region" description="Low complexity" evidence="3">
    <location>
        <begin position="731"/>
        <end position="763"/>
    </location>
</feature>
<evidence type="ECO:0000256" key="2">
    <source>
        <dbReference type="PROSITE-ProRule" id="PRU00317"/>
    </source>
</evidence>
<evidence type="ECO:0000256" key="1">
    <source>
        <dbReference type="ARBA" id="ARBA00022737"/>
    </source>
</evidence>
<sequence>MTNTIENNQPLESKSQEKEILSSKNDLKSPQETPSKMHQSPKKEQEALFQNTGIKTKSKKPNKTFSPPKISLKTEQILKNSGNKFSMFGNLETKKDNQNSLYKYNEFPIKKHLETPKRRMLRTSQSSESLISGNDFDLYRKFQNINLTSLNSQNLFAFDTSFSNSFSNNQQPRDTFNLNTIFQQQNQTQQQDQQDKEKPSLTRTFSMFSTIPSQSNKLDFTFNNTPFLEKNQQLNKPTQINKVKKKSMLRVRSFDQILPDKPKSLVKSQTTHNVKMPNNNFDKSFLQNNGFSPLSKNYSKNISTNKTMNKFQYNPNNFGFKTVEENSNNFGFKTVKENKKNFGLKKVKENSKNFSKSKQFYKKLPNEYNNYKETDSSPISEYIGNIYKTCQNQYGCRVLQGIIETSDERTIGIVFSELRNHFEDLMKDQFGNYLCQKLFQLCSEDCILKVLIEIEQVIIPISTNLYGTRAIQKLIENITTEKQEKILFNSFSKNLIALINNANGNHVVQKCFIKFSQEKNLYIFKAIVENYMIIAGHKHGCCVMQRCIDFAPRKYRDALTGNIIKNVVKLIQNPFANYVIQYMLNTDICSEDIIESVKGKMINLSIQKFSSNVVEKCLRVANDKTRKILIDEFINNPDSMKTLLMDNYANYAVQTALKLATPNQLKELTKIIRPLVPYIRNSSCLKKIQSLISKDKNSMIINNNINNNNNNNNNNNYYNNNNNNKKRNQRRFQQNQNSRNQQSQNNQRKFNNNRNSNNQNENNFVKHDIY</sequence>
<dbReference type="InterPro" id="IPR033712">
    <property type="entry name" value="Pumilio_RNA-bd"/>
</dbReference>
<feature type="repeat" description="Pumilio" evidence="2">
    <location>
        <begin position="490"/>
        <end position="525"/>
    </location>
</feature>
<dbReference type="InterPro" id="IPR001313">
    <property type="entry name" value="Pumilio_RNA-bd_rpt"/>
</dbReference>
<dbReference type="InterPro" id="IPR011989">
    <property type="entry name" value="ARM-like"/>
</dbReference>
<feature type="region of interest" description="Disordered" evidence="3">
    <location>
        <begin position="1"/>
        <end position="69"/>
    </location>
</feature>
<dbReference type="PROSITE" id="PS50302">
    <property type="entry name" value="PUM"/>
    <property type="match status" value="6"/>
</dbReference>
<dbReference type="PANTHER" id="PTHR12537">
    <property type="entry name" value="RNA BINDING PROTEIN PUMILIO-RELATED"/>
    <property type="match status" value="1"/>
</dbReference>
<dbReference type="InterPro" id="IPR033133">
    <property type="entry name" value="PUM-HD"/>
</dbReference>
<dbReference type="EMBL" id="JANTQA010000032">
    <property type="protein sequence ID" value="KAJ3439418.1"/>
    <property type="molecule type" value="Genomic_DNA"/>
</dbReference>
<gene>
    <name evidence="5" type="ORF">M0812_15444</name>
</gene>
<comment type="caution">
    <text evidence="5">The sequence shown here is derived from an EMBL/GenBank/DDBJ whole genome shotgun (WGS) entry which is preliminary data.</text>
</comment>
<evidence type="ECO:0000313" key="6">
    <source>
        <dbReference type="Proteomes" id="UP001146793"/>
    </source>
</evidence>
<dbReference type="CDD" id="cd07920">
    <property type="entry name" value="Pumilio"/>
    <property type="match status" value="1"/>
</dbReference>
<feature type="region of interest" description="Disordered" evidence="3">
    <location>
        <begin position="705"/>
        <end position="770"/>
    </location>
</feature>
<evidence type="ECO:0000313" key="5">
    <source>
        <dbReference type="EMBL" id="KAJ3439418.1"/>
    </source>
</evidence>
<dbReference type="Gene3D" id="1.25.10.10">
    <property type="entry name" value="Leucine-rich Repeat Variant"/>
    <property type="match status" value="1"/>
</dbReference>
<dbReference type="PANTHER" id="PTHR12537:SF13">
    <property type="entry name" value="PUMILIO HOMOLOGY DOMAIN FAMILY MEMBER 4"/>
    <property type="match status" value="1"/>
</dbReference>
<proteinExistence type="predicted"/>
<dbReference type="InterPro" id="IPR016024">
    <property type="entry name" value="ARM-type_fold"/>
</dbReference>
<evidence type="ECO:0000256" key="3">
    <source>
        <dbReference type="SAM" id="MobiDB-lite"/>
    </source>
</evidence>
<protein>
    <submittedName>
        <fullName evidence="5">Pumilio homology domain family member</fullName>
    </submittedName>
</protein>
<dbReference type="GO" id="GO:0003729">
    <property type="term" value="F:mRNA binding"/>
    <property type="evidence" value="ECO:0007669"/>
    <property type="project" value="TreeGrafter"/>
</dbReference>
<dbReference type="SMART" id="SM00025">
    <property type="entry name" value="Pumilio"/>
    <property type="match status" value="8"/>
</dbReference>
<reference evidence="5" key="1">
    <citation type="submission" date="2022-08" db="EMBL/GenBank/DDBJ databases">
        <title>Novel sulphate-reducing endosymbionts in the free-living metamonad Anaeramoeba.</title>
        <authorList>
            <person name="Jerlstrom-Hultqvist J."/>
            <person name="Cepicka I."/>
            <person name="Gallot-Lavallee L."/>
            <person name="Salas-Leiva D."/>
            <person name="Curtis B.A."/>
            <person name="Zahonova K."/>
            <person name="Pipaliya S."/>
            <person name="Dacks J."/>
            <person name="Roger A.J."/>
        </authorList>
    </citation>
    <scope>NUCLEOTIDE SEQUENCE</scope>
    <source>
        <strain evidence="5">Busselton2</strain>
    </source>
</reference>
<dbReference type="GO" id="GO:0005737">
    <property type="term" value="C:cytoplasm"/>
    <property type="evidence" value="ECO:0007669"/>
    <property type="project" value="TreeGrafter"/>
</dbReference>
<feature type="repeat" description="Pumilio" evidence="2">
    <location>
        <begin position="381"/>
        <end position="416"/>
    </location>
</feature>
<feature type="compositionally biased region" description="Polar residues" evidence="3">
    <location>
        <begin position="1"/>
        <end position="13"/>
    </location>
</feature>
<keyword evidence="1" id="KW-0677">Repeat</keyword>
<dbReference type="SUPFAM" id="SSF48371">
    <property type="entry name" value="ARM repeat"/>
    <property type="match status" value="1"/>
</dbReference>
<feature type="repeat" description="Pumilio" evidence="2">
    <location>
        <begin position="632"/>
        <end position="670"/>
    </location>
</feature>
<feature type="compositionally biased region" description="Low complexity" evidence="3">
    <location>
        <begin position="705"/>
        <end position="723"/>
    </location>
</feature>
<dbReference type="Pfam" id="PF00806">
    <property type="entry name" value="PUF"/>
    <property type="match status" value="8"/>
</dbReference>
<feature type="domain" description="PUM-HD" evidence="4">
    <location>
        <begin position="356"/>
        <end position="696"/>
    </location>
</feature>
<dbReference type="Proteomes" id="UP001146793">
    <property type="component" value="Unassembled WGS sequence"/>
</dbReference>
<dbReference type="AlphaFoldDB" id="A0AAV7ZBM6"/>
<accession>A0AAV7ZBM6</accession>
<feature type="compositionally biased region" description="Basic and acidic residues" evidence="3">
    <location>
        <begin position="14"/>
        <end position="29"/>
    </location>
</feature>
<feature type="repeat" description="Pumilio" evidence="2">
    <location>
        <begin position="526"/>
        <end position="561"/>
    </location>
</feature>
<name>A0AAV7ZBM6_9EUKA</name>
<dbReference type="GO" id="GO:0010608">
    <property type="term" value="P:post-transcriptional regulation of gene expression"/>
    <property type="evidence" value="ECO:0007669"/>
    <property type="project" value="TreeGrafter"/>
</dbReference>
<feature type="repeat" description="Pumilio" evidence="2">
    <location>
        <begin position="596"/>
        <end position="631"/>
    </location>
</feature>
<dbReference type="FunFam" id="1.25.10.10:FF:000237">
    <property type="entry name" value="Pumilio homolog 9"/>
    <property type="match status" value="1"/>
</dbReference>
<evidence type="ECO:0000259" key="4">
    <source>
        <dbReference type="PROSITE" id="PS50303"/>
    </source>
</evidence>